<gene>
    <name evidence="1" type="ORF">AU255_03290</name>
</gene>
<reference evidence="1 2" key="1">
    <citation type="submission" date="2015-12" db="EMBL/GenBank/DDBJ databases">
        <authorList>
            <person name="Shamseldin A."/>
            <person name="Moawad H."/>
            <person name="Abd El-Rahim W.M."/>
            <person name="Sadowsky M.J."/>
        </authorList>
    </citation>
    <scope>NUCLEOTIDE SEQUENCE [LARGE SCALE GENOMIC DNA]</scope>
    <source>
        <strain evidence="1 2">WF1</strain>
    </source>
</reference>
<dbReference type="EMBL" id="LPUF01000001">
    <property type="protein sequence ID" value="OQK16938.1"/>
    <property type="molecule type" value="Genomic_DNA"/>
</dbReference>
<evidence type="ECO:0000313" key="1">
    <source>
        <dbReference type="EMBL" id="OQK16938.1"/>
    </source>
</evidence>
<dbReference type="AlphaFoldDB" id="A0A1V8M614"/>
<organism evidence="1 2">
    <name type="scientific">Methyloprofundus sedimenti</name>
    <dbReference type="NCBI Taxonomy" id="1420851"/>
    <lineage>
        <taxon>Bacteria</taxon>
        <taxon>Pseudomonadati</taxon>
        <taxon>Pseudomonadota</taxon>
        <taxon>Gammaproteobacteria</taxon>
        <taxon>Methylococcales</taxon>
        <taxon>Methylococcaceae</taxon>
        <taxon>Methyloprofundus</taxon>
    </lineage>
</organism>
<keyword evidence="2" id="KW-1185">Reference proteome</keyword>
<accession>A0A1V8M614</accession>
<protein>
    <submittedName>
        <fullName evidence="1">Uncharacterized protein</fullName>
    </submittedName>
</protein>
<sequence length="571" mass="64546">MDTYKFNTTHIETHFQVPFKLTEKAFNQWFLSLKNSSTTEQEHQVLLAILAINQENTLSKHQKSLLLQSIYKSMLIFLTPLSEPVLNSSLPLAKHDRNNIQNIVSIYAELANGFESCLIKTSELSNVVTLFYGLQALINAYIYISEVYQQVYTDFWKQAYKFYGLASKLEIQDINIEQHGYHSNTVSKAFKHLLALHHCELEQFRPRDMQTISACVEKHTSIMLLDTKFPVEKTSQYSGLNLTTDKPPINLTHFKQSEQGAIRFFSAYTAAIQINKNATHEAPGTGVIKAINREHIIQASKSLSLSQRRKFTRFNQQTEHNGIIGFNHIIKQLHDASPLTPVAKNKNHVDQTSSKVAGGWAVPDIQLVTEGYEPLDAIMRDHHRIGLLRNEQSKLDQAKKYALRKNIWATSDPSPQSDAPINPDTFYIVNSSIKGYRIIFDTDINHSTVQIGDIIGINNHNSLEIGIVCRLAQLTENKLQLGIKLLALGSEISYISVPSHDAIYAWAIFLQGIKALNSSDSLIFNDGKFQPGEFINLHRANIEPVICRLNKLLHLSSAAMHIELFIATAKQ</sequence>
<name>A0A1V8M614_9GAMM</name>
<dbReference type="Proteomes" id="UP000191980">
    <property type="component" value="Unassembled WGS sequence"/>
</dbReference>
<evidence type="ECO:0000313" key="2">
    <source>
        <dbReference type="Proteomes" id="UP000191980"/>
    </source>
</evidence>
<dbReference type="RefSeq" id="WP_080521554.1">
    <property type="nucleotide sequence ID" value="NZ_LPUF01000001.1"/>
</dbReference>
<comment type="caution">
    <text evidence="1">The sequence shown here is derived from an EMBL/GenBank/DDBJ whole genome shotgun (WGS) entry which is preliminary data.</text>
</comment>
<dbReference type="OrthoDB" id="5565142at2"/>
<proteinExistence type="predicted"/>